<evidence type="ECO:0000256" key="3">
    <source>
        <dbReference type="ARBA" id="ARBA00012759"/>
    </source>
</evidence>
<dbReference type="EMBL" id="MPUH01000854">
    <property type="protein sequence ID" value="OMJ73017.1"/>
    <property type="molecule type" value="Genomic_DNA"/>
</dbReference>
<dbReference type="Pfam" id="PF25010">
    <property type="entry name" value="ARM_UBP24_USP9X-Y"/>
    <property type="match status" value="1"/>
</dbReference>
<feature type="domain" description="USP" evidence="8">
    <location>
        <begin position="1335"/>
        <end position="1680"/>
    </location>
</feature>
<comment type="similarity">
    <text evidence="2">Belongs to the peptidase C19 family.</text>
</comment>
<dbReference type="InterPro" id="IPR038765">
    <property type="entry name" value="Papain-like_cys_pep_sf"/>
</dbReference>
<evidence type="ECO:0000313" key="10">
    <source>
        <dbReference type="Proteomes" id="UP000187209"/>
    </source>
</evidence>
<dbReference type="GO" id="GO:0005634">
    <property type="term" value="C:nucleus"/>
    <property type="evidence" value="ECO:0007669"/>
    <property type="project" value="TreeGrafter"/>
</dbReference>
<dbReference type="OrthoDB" id="289038at2759"/>
<dbReference type="EC" id="3.4.19.12" evidence="3"/>
<comment type="catalytic activity">
    <reaction evidence="1">
        <text>Thiol-dependent hydrolysis of ester, thioester, amide, peptide and isopeptide bonds formed by the C-terminal Gly of ubiquitin (a 76-residue protein attached to proteins as an intracellular targeting signal).</text>
        <dbReference type="EC" id="3.4.19.12"/>
    </reaction>
</comment>
<evidence type="ECO:0000256" key="5">
    <source>
        <dbReference type="ARBA" id="ARBA00022786"/>
    </source>
</evidence>
<dbReference type="Gene3D" id="2.30.30.140">
    <property type="match status" value="1"/>
</dbReference>
<evidence type="ECO:0000313" key="9">
    <source>
        <dbReference type="EMBL" id="OMJ73017.1"/>
    </source>
</evidence>
<dbReference type="PROSITE" id="PS50235">
    <property type="entry name" value="USP_3"/>
    <property type="match status" value="1"/>
</dbReference>
<reference evidence="9 10" key="1">
    <citation type="submission" date="2016-11" db="EMBL/GenBank/DDBJ databases">
        <title>The macronuclear genome of Stentor coeruleus: a giant cell with tiny introns.</title>
        <authorList>
            <person name="Slabodnick M."/>
            <person name="Ruby J.G."/>
            <person name="Reiff S.B."/>
            <person name="Swart E.C."/>
            <person name="Gosai S."/>
            <person name="Prabakaran S."/>
            <person name="Witkowska E."/>
            <person name="Larue G.E."/>
            <person name="Fisher S."/>
            <person name="Freeman R.M."/>
            <person name="Gunawardena J."/>
            <person name="Chu W."/>
            <person name="Stover N.A."/>
            <person name="Gregory B.D."/>
            <person name="Nowacki M."/>
            <person name="Derisi J."/>
            <person name="Roy S.W."/>
            <person name="Marshall W.F."/>
            <person name="Sood P."/>
        </authorList>
    </citation>
    <scope>NUCLEOTIDE SEQUENCE [LARGE SCALE GENOMIC DNA]</scope>
    <source>
        <strain evidence="9">WM001</strain>
    </source>
</reference>
<evidence type="ECO:0000259" key="8">
    <source>
        <dbReference type="PROSITE" id="PS50235"/>
    </source>
</evidence>
<dbReference type="InterPro" id="IPR056850">
    <property type="entry name" value="ARM_UBP34_24_USP9X_Y"/>
</dbReference>
<dbReference type="InterPro" id="IPR028889">
    <property type="entry name" value="USP"/>
</dbReference>
<organism evidence="9 10">
    <name type="scientific">Stentor coeruleus</name>
    <dbReference type="NCBI Taxonomy" id="5963"/>
    <lineage>
        <taxon>Eukaryota</taxon>
        <taxon>Sar</taxon>
        <taxon>Alveolata</taxon>
        <taxon>Ciliophora</taxon>
        <taxon>Postciliodesmatophora</taxon>
        <taxon>Heterotrichea</taxon>
        <taxon>Heterotrichida</taxon>
        <taxon>Stentoridae</taxon>
        <taxon>Stentor</taxon>
    </lineage>
</organism>
<dbReference type="FunFam" id="3.90.70.10:FF:000022">
    <property type="entry name" value="Ubiquitin carboxyl-terminal hydrolase 24"/>
    <property type="match status" value="1"/>
</dbReference>
<dbReference type="InterPro" id="IPR016024">
    <property type="entry name" value="ARM-type_fold"/>
</dbReference>
<dbReference type="InterPro" id="IPR050164">
    <property type="entry name" value="Peptidase_C19"/>
</dbReference>
<evidence type="ECO:0000256" key="4">
    <source>
        <dbReference type="ARBA" id="ARBA00022670"/>
    </source>
</evidence>
<dbReference type="PROSITE" id="PS00972">
    <property type="entry name" value="USP_1"/>
    <property type="match status" value="1"/>
</dbReference>
<dbReference type="PANTHER" id="PTHR24006:SF827">
    <property type="entry name" value="UBIQUITIN CARBOXYL-TERMINAL HYDROLASE 34"/>
    <property type="match status" value="1"/>
</dbReference>
<name>A0A1R2B896_9CILI</name>
<dbReference type="PANTHER" id="PTHR24006">
    <property type="entry name" value="UBIQUITIN CARBOXYL-TERMINAL HYDROLASE"/>
    <property type="match status" value="1"/>
</dbReference>
<keyword evidence="10" id="KW-1185">Reference proteome</keyword>
<dbReference type="InterPro" id="IPR018200">
    <property type="entry name" value="USP_CS"/>
</dbReference>
<dbReference type="InterPro" id="IPR001394">
    <property type="entry name" value="Peptidase_C19_UCH"/>
</dbReference>
<evidence type="ECO:0000256" key="2">
    <source>
        <dbReference type="ARBA" id="ARBA00009085"/>
    </source>
</evidence>
<keyword evidence="7" id="KW-0788">Thiol protease</keyword>
<dbReference type="Gene3D" id="3.90.70.10">
    <property type="entry name" value="Cysteine proteinases"/>
    <property type="match status" value="1"/>
</dbReference>
<dbReference type="GO" id="GO:0006508">
    <property type="term" value="P:proteolysis"/>
    <property type="evidence" value="ECO:0007669"/>
    <property type="project" value="UniProtKB-KW"/>
</dbReference>
<dbReference type="GO" id="GO:0016579">
    <property type="term" value="P:protein deubiquitination"/>
    <property type="evidence" value="ECO:0007669"/>
    <property type="project" value="InterPro"/>
</dbReference>
<keyword evidence="5" id="KW-0833">Ubl conjugation pathway</keyword>
<sequence length="2205" mass="256730">MAKEEWKVGWYVDYLDIQARNWSVVKILNIDKANEEITFEFDGWNSKWNTTCKINSRKLAPFRSKSIGYTGQKENAIRSWAYSQSEVQTNEDLLNSLMLNSLSLGNAAETTQFLRGGLFILVDNLLVNIYKKNEHMRPVTFFCIVIKYIIEWMKKANELIPAYYEGLANPDAFLTDDKIALAMAWPELLITLKRIFGLDPRTCKFHKSNYSISIKDYEPWYGSSLKASNCAMSAFFLNFFGKNGGFDVIIPMLSVSDEKKKIPFELLREIPIFDIGWLFDKKFPDVFVLPLKELILQRIENISQKELKEVSKELINEVIAKMKRLISDCYRKPDLESLEKADLCLILKFFKSPYMEKRLKGLNEIKELVERAAKSSWGRESSWLTGKYLAEWITNEQIVQQILSYSHPEMLKRVSDILIFLFKNDLLSNEHLELLWESAVGKHDSLEIEAHKAIMDIAPYLKIDMLMFLYQKIKQIDLHDYDERVLKFIKDFSLKALDQAFSAKSGLDDFAIEIFMPLIQDNCPINLCDSAVGFIAEILKQPIARGKIYKYQQICMENVAQANSVPQSLKLLTQLFSLYQNPSQLDENVKKLDGYSGGIITKILENFENYMKKSPTEYDVIVNGRYTHKENIKIRLKTFEYFIVRDLLNTNFDHFQTLWSIFVTNPAQKSDSELFFKWLDKSSKERINKTLTSEIFTRLFCHELPIESLCLKAFECFKDQFLLVNLNEKNIELRAGILHHRINEALMGHRSLYEIAIKTTINEIFLSASTFIVALNLKLSKSLQSCKIDIWMKFINTLIGYIQKDKENIEIVSKVLKIFQFFLEESCNVGIGGTNAPKQFYYRCPQDKDYHKLLVTGNETLRNVRKIIAEHYKKPWNTVAVKIISTLYDSTNDGITMSNFPSSSVIQVDFFQPRSDEISPREFLAKHQAFQDLLFTLLSDPSKPYCTEAWTLLTSLPINERIKSSLYELTDDIHTIIDHNSLYKLLYCLVIVKEMIQDHDWVSKFKEKKGIEYVMELFKEFDVLVLSPATCLKYSTVMIFLMEEFFKFSIEIDSKFIEKLFDCLIVIGKHLEDPEDEEAVGIARSAKNIFSSFFNKYSSSDTDVFDTEPEKVEIVTRAILIYPNLHELIKAAFLTCKNKYYPNSIMNLLLEIATNCPKVYEFMSKQLFELLGLAVKNNQSFYYWNLLAQVIKETVGNYDFSKEVRIVRRMLKKAPAENSGKEKDVVLWGMLSVLKVAIEKKYMKVKTKFLRFILHDCLFEVATSDNPNTPKCKSDENRKIAFEILEVSCDSRFKLISETIRYLNQFHEDPHWRTNKYTDWNYSPISEEKSVTGFVGLKNIGNICYMNSNLQQLFSIPTFCEQILSTKDTSENKDDSILYALQFIFSGLKSSAKQYTSPKKLCGAFKDWDGKPLNVYDQMDADEFFNNLMDKIETSMKGGSNAQCIKNHFGGIQTTECIGKNTCSHRSERNESFLTLPVQVKNKKSLLESLESFVEGEILEGDNAYQCDYCETKVTALRRVCIKHLPNILIIVLRRFEFNFDTMNRVKVNDYCEFPLEIDMEPYTQEGLERKEAIKELMKDGTGKEIPSKKFPDEYYKFSLKGITIHTGTAESGHYYSYIQDRNSSKWFEFNDIFVNSFDPEDIPAEAFGGVEKFSSMYYSNYTSNREKYRNAYMLFYEREGHYLPRGKDDENLETVSLSLKSLESIKFQEVLDENERYWRCKSVFSTDYFAFIVRLLRSGNAEITKFACAFFLVIFIRSKEIIKTPEFVTQLEKNLKKFEDVRNWISEVICIRQILKELILDCPISEKRRLIVGILTIAFEGLSKDMVVKVFKSLLNKYGQAIGSKNVSSYFELLFVLAKQAPEVCSQCLPVDMVLATLKGEELRSEFPEVYVNSDIYFGYKKEDVEIEKNETFTLDEVKNIPFLGALLGVLCDFFSIDNTKRVFEKNIMYTLIQINHKIGTRYIGQMYSKLCAKYKEKIKDYLAVLINSYKEVDYDKARICFRQLNQLLKIDDENKVERVDQILRTFVDIMKDNKCYIKITEVSIDFLFKTACRIPEVKEWLITKNKEIKWLETWFKDSLYQSKQGLYSYKRNTTSVLQCPQINRTNSERFELYRKLFKNQLPDLSQEWDSDDDMPAESLKAQMKIDIYDISTSKWIKGLIVSNMAGLLSVKLENTLDKTNKWFEIHSDFIAPDGTKATKYTNR</sequence>
<accession>A0A1R2B896</accession>
<proteinExistence type="inferred from homology"/>
<keyword evidence="4" id="KW-0645">Protease</keyword>
<evidence type="ECO:0000256" key="7">
    <source>
        <dbReference type="ARBA" id="ARBA00022807"/>
    </source>
</evidence>
<dbReference type="Proteomes" id="UP000187209">
    <property type="component" value="Unassembled WGS sequence"/>
</dbReference>
<dbReference type="SUPFAM" id="SSF48371">
    <property type="entry name" value="ARM repeat"/>
    <property type="match status" value="1"/>
</dbReference>
<dbReference type="Pfam" id="PF00443">
    <property type="entry name" value="UCH"/>
    <property type="match status" value="1"/>
</dbReference>
<dbReference type="GO" id="GO:0004843">
    <property type="term" value="F:cysteine-type deubiquitinase activity"/>
    <property type="evidence" value="ECO:0007669"/>
    <property type="project" value="UniProtKB-EC"/>
</dbReference>
<protein>
    <recommendedName>
        <fullName evidence="3">ubiquitinyl hydrolase 1</fullName>
        <ecNumber evidence="3">3.4.19.12</ecNumber>
    </recommendedName>
</protein>
<dbReference type="GO" id="GO:0005829">
    <property type="term" value="C:cytosol"/>
    <property type="evidence" value="ECO:0007669"/>
    <property type="project" value="TreeGrafter"/>
</dbReference>
<dbReference type="SUPFAM" id="SSF54001">
    <property type="entry name" value="Cysteine proteinases"/>
    <property type="match status" value="1"/>
</dbReference>
<comment type="caution">
    <text evidence="9">The sequence shown here is derived from an EMBL/GenBank/DDBJ whole genome shotgun (WGS) entry which is preliminary data.</text>
</comment>
<evidence type="ECO:0000256" key="6">
    <source>
        <dbReference type="ARBA" id="ARBA00022801"/>
    </source>
</evidence>
<gene>
    <name evidence="9" type="ORF">SteCoe_28394</name>
</gene>
<evidence type="ECO:0000256" key="1">
    <source>
        <dbReference type="ARBA" id="ARBA00000707"/>
    </source>
</evidence>
<keyword evidence="6" id="KW-0378">Hydrolase</keyword>
<dbReference type="PROSITE" id="PS00973">
    <property type="entry name" value="USP_2"/>
    <property type="match status" value="1"/>
</dbReference>